<dbReference type="PANTHER" id="PTHR11080:SF2">
    <property type="entry name" value="LD05707P"/>
    <property type="match status" value="1"/>
</dbReference>
<dbReference type="GO" id="GO:0046872">
    <property type="term" value="F:metal ion binding"/>
    <property type="evidence" value="ECO:0007669"/>
    <property type="project" value="UniProtKB-KW"/>
</dbReference>
<comment type="caution">
    <text evidence="9">The sequence shown here is derived from an EMBL/GenBank/DDBJ whole genome shotgun (WGS) entry which is preliminary data.</text>
</comment>
<keyword evidence="4" id="KW-0378">Hydrolase</keyword>
<reference evidence="9 10" key="2">
    <citation type="submission" date="2019-01" db="EMBL/GenBank/DDBJ databases">
        <title>The decoding of complex shrimp genome reveals the adaptation for benthos swimmer, frequently molting mechanism and breeding impact on genome.</title>
        <authorList>
            <person name="Sun Y."/>
            <person name="Gao Y."/>
            <person name="Yu Y."/>
        </authorList>
    </citation>
    <scope>NUCLEOTIDE SEQUENCE [LARGE SCALE GENOMIC DNA]</scope>
    <source>
        <tissue evidence="9">Muscle</tissue>
    </source>
</reference>
<dbReference type="InterPro" id="IPR000868">
    <property type="entry name" value="Isochorismatase-like_dom"/>
</dbReference>
<evidence type="ECO:0000256" key="2">
    <source>
        <dbReference type="ARBA" id="ARBA00022642"/>
    </source>
</evidence>
<keyword evidence="10" id="KW-1185">Reference proteome</keyword>
<protein>
    <recommendedName>
        <fullName evidence="6">nicotinamidase</fullName>
        <ecNumber evidence="6">3.5.1.19</ecNumber>
    </recommendedName>
    <alternativeName>
        <fullName evidence="7">Nicotinamide deamidase</fullName>
    </alternativeName>
</protein>
<sequence length="342" mass="38796">MTYFEEEKEKKRTKTTIHLWFGVTFPSLYGLWVNAAKASIVTCLPGGENIARIFGDFGRESASAFGCVRLGVRVLGFGRNDHVIDKEEFRFCWQKWIKAVVRPVSALIVVDVQNDFIRVIPPINRLLNEVKFDMVVYSLDWHPEDHVSFIDNVKDRPIHHTSEISSEDAQVNDTVIFDVNNDGIPMEQRLWPRHCVQKSWGAQLHDDLKIVEDSVLVYKGTDPDTDSYSVFWDNNKKSQTSLNEELQKRNITDVYICGIAYDVCVSATTAHAIEEGYRALLIDDGCRGVCDADIQATKERTTSSNGLVIHSSQVKSLVSGRDRPPVLAYKLALEISKKMKKK</sequence>
<gene>
    <name evidence="9" type="ORF">C7M84_000007</name>
</gene>
<evidence type="ECO:0000256" key="1">
    <source>
        <dbReference type="ARBA" id="ARBA00006336"/>
    </source>
</evidence>
<dbReference type="EC" id="3.5.1.19" evidence="6"/>
<dbReference type="STRING" id="6689.A0A423TXX2"/>
<dbReference type="InterPro" id="IPR052347">
    <property type="entry name" value="Isochorismatase_Nicotinamidase"/>
</dbReference>
<dbReference type="EMBL" id="QCYY01001000">
    <property type="protein sequence ID" value="ROT81242.1"/>
    <property type="molecule type" value="Genomic_DNA"/>
</dbReference>
<proteinExistence type="inferred from homology"/>
<evidence type="ECO:0000256" key="7">
    <source>
        <dbReference type="ARBA" id="ARBA00043224"/>
    </source>
</evidence>
<evidence type="ECO:0000256" key="3">
    <source>
        <dbReference type="ARBA" id="ARBA00022723"/>
    </source>
</evidence>
<dbReference type="CDD" id="cd01011">
    <property type="entry name" value="nicotinamidase"/>
    <property type="match status" value="1"/>
</dbReference>
<keyword evidence="2" id="KW-0662">Pyridine nucleotide biosynthesis</keyword>
<name>A0A423TXX2_PENVA</name>
<feature type="domain" description="Isochorismatase-like" evidence="8">
    <location>
        <begin position="105"/>
        <end position="306"/>
    </location>
</feature>
<dbReference type="GO" id="GO:0019363">
    <property type="term" value="P:pyridine nucleotide biosynthetic process"/>
    <property type="evidence" value="ECO:0007669"/>
    <property type="project" value="UniProtKB-KW"/>
</dbReference>
<reference evidence="9 10" key="1">
    <citation type="submission" date="2018-04" db="EMBL/GenBank/DDBJ databases">
        <authorList>
            <person name="Zhang X."/>
            <person name="Yuan J."/>
            <person name="Li F."/>
            <person name="Xiang J."/>
        </authorList>
    </citation>
    <scope>NUCLEOTIDE SEQUENCE [LARGE SCALE GENOMIC DNA]</scope>
    <source>
        <tissue evidence="9">Muscle</tissue>
    </source>
</reference>
<comment type="pathway">
    <text evidence="5">Cofactor biosynthesis; nicotinate biosynthesis; nicotinate from nicotinamide: step 1/1.</text>
</comment>
<organism evidence="9 10">
    <name type="scientific">Penaeus vannamei</name>
    <name type="common">Whiteleg shrimp</name>
    <name type="synonym">Litopenaeus vannamei</name>
    <dbReference type="NCBI Taxonomy" id="6689"/>
    <lineage>
        <taxon>Eukaryota</taxon>
        <taxon>Metazoa</taxon>
        <taxon>Ecdysozoa</taxon>
        <taxon>Arthropoda</taxon>
        <taxon>Crustacea</taxon>
        <taxon>Multicrustacea</taxon>
        <taxon>Malacostraca</taxon>
        <taxon>Eumalacostraca</taxon>
        <taxon>Eucarida</taxon>
        <taxon>Decapoda</taxon>
        <taxon>Dendrobranchiata</taxon>
        <taxon>Penaeoidea</taxon>
        <taxon>Penaeidae</taxon>
        <taxon>Penaeus</taxon>
    </lineage>
</organism>
<evidence type="ECO:0000313" key="10">
    <source>
        <dbReference type="Proteomes" id="UP000283509"/>
    </source>
</evidence>
<evidence type="ECO:0000256" key="4">
    <source>
        <dbReference type="ARBA" id="ARBA00022801"/>
    </source>
</evidence>
<accession>A0A423TXX2</accession>
<evidence type="ECO:0000313" key="9">
    <source>
        <dbReference type="EMBL" id="ROT81242.1"/>
    </source>
</evidence>
<dbReference type="Gene3D" id="3.40.50.850">
    <property type="entry name" value="Isochorismatase-like"/>
    <property type="match status" value="1"/>
</dbReference>
<dbReference type="Proteomes" id="UP000283509">
    <property type="component" value="Unassembled WGS sequence"/>
</dbReference>
<dbReference type="AlphaFoldDB" id="A0A423TXX2"/>
<comment type="similarity">
    <text evidence="1">Belongs to the isochorismatase family.</text>
</comment>
<evidence type="ECO:0000259" key="8">
    <source>
        <dbReference type="Pfam" id="PF00857"/>
    </source>
</evidence>
<dbReference type="InterPro" id="IPR036380">
    <property type="entry name" value="Isochorismatase-like_sf"/>
</dbReference>
<dbReference type="PANTHER" id="PTHR11080">
    <property type="entry name" value="PYRAZINAMIDASE/NICOTINAMIDASE"/>
    <property type="match status" value="1"/>
</dbReference>
<dbReference type="Pfam" id="PF00857">
    <property type="entry name" value="Isochorismatase"/>
    <property type="match status" value="1"/>
</dbReference>
<evidence type="ECO:0000256" key="5">
    <source>
        <dbReference type="ARBA" id="ARBA00037900"/>
    </source>
</evidence>
<evidence type="ECO:0000256" key="6">
    <source>
        <dbReference type="ARBA" id="ARBA00039017"/>
    </source>
</evidence>
<dbReference type="SUPFAM" id="SSF52499">
    <property type="entry name" value="Isochorismatase-like hydrolases"/>
    <property type="match status" value="1"/>
</dbReference>
<dbReference type="GO" id="GO:0008936">
    <property type="term" value="F:nicotinamidase activity"/>
    <property type="evidence" value="ECO:0007669"/>
    <property type="project" value="UniProtKB-EC"/>
</dbReference>
<keyword evidence="3" id="KW-0479">Metal-binding</keyword>